<proteinExistence type="predicted"/>
<protein>
    <submittedName>
        <fullName evidence="1">Uncharacterized protein</fullName>
    </submittedName>
</protein>
<keyword evidence="2" id="KW-1185">Reference proteome</keyword>
<gene>
    <name evidence="1" type="ORF">D5R40_08775</name>
</gene>
<reference evidence="1 2" key="1">
    <citation type="journal article" date="2018" name="ACS Chem. Biol.">
        <title>Ketoreductase domain dysfunction expands chemodiversity: malyngamide biosynthesis in the cyanobacterium Okeania hirsuta.</title>
        <authorList>
            <person name="Moss N.A."/>
            <person name="Leao T."/>
            <person name="Rankin M."/>
            <person name="McCullough T.M."/>
            <person name="Qu P."/>
            <person name="Korobeynikov A."/>
            <person name="Smith J.L."/>
            <person name="Gerwick L."/>
            <person name="Gerwick W.H."/>
        </authorList>
    </citation>
    <scope>NUCLEOTIDE SEQUENCE [LARGE SCALE GENOMIC DNA]</scope>
    <source>
        <strain evidence="1 2">PAB10Feb10-1</strain>
    </source>
</reference>
<name>A0A3N6NAR9_9CYAN</name>
<evidence type="ECO:0000313" key="2">
    <source>
        <dbReference type="Proteomes" id="UP000269154"/>
    </source>
</evidence>
<dbReference type="Proteomes" id="UP000269154">
    <property type="component" value="Unassembled WGS sequence"/>
</dbReference>
<dbReference type="OrthoDB" id="516291at2"/>
<sequence>MNMFFPLAPRYRLDDESPWLERIDPTRNYWIHINGEKALTAVIPGFTVSSTDEFKQNIFQFRDLEPGAHIKIERASETCYIYCISQNCYAVECYFNKSLVWHLFDKETLESLLMTSHPDWKCASSHIELGQQMLARSLQVSTTA</sequence>
<dbReference type="RefSeq" id="WP_124146998.1">
    <property type="nucleotide sequence ID" value="NZ_CAWOKI010000211.1"/>
</dbReference>
<evidence type="ECO:0000313" key="1">
    <source>
        <dbReference type="EMBL" id="RQH47505.1"/>
    </source>
</evidence>
<dbReference type="EMBL" id="RCBY01000035">
    <property type="protein sequence ID" value="RQH47505.1"/>
    <property type="molecule type" value="Genomic_DNA"/>
</dbReference>
<accession>A0A3N6NAR9</accession>
<organism evidence="1 2">
    <name type="scientific">Okeania hirsuta</name>
    <dbReference type="NCBI Taxonomy" id="1458930"/>
    <lineage>
        <taxon>Bacteria</taxon>
        <taxon>Bacillati</taxon>
        <taxon>Cyanobacteriota</taxon>
        <taxon>Cyanophyceae</taxon>
        <taxon>Oscillatoriophycideae</taxon>
        <taxon>Oscillatoriales</taxon>
        <taxon>Microcoleaceae</taxon>
        <taxon>Okeania</taxon>
    </lineage>
</organism>
<comment type="caution">
    <text evidence="1">The sequence shown here is derived from an EMBL/GenBank/DDBJ whole genome shotgun (WGS) entry which is preliminary data.</text>
</comment>
<dbReference type="AlphaFoldDB" id="A0A3N6NAR9"/>